<evidence type="ECO:0000256" key="6">
    <source>
        <dbReference type="ARBA" id="ARBA00023136"/>
    </source>
</evidence>
<keyword evidence="6 8" id="KW-0472">Membrane</keyword>
<evidence type="ECO:0000256" key="2">
    <source>
        <dbReference type="ARBA" id="ARBA00022448"/>
    </source>
</evidence>
<dbReference type="PANTHER" id="PTHR12226">
    <property type="entry name" value="MANNOSE-P-DOLICHOL UTILIZATION DEFECT 1 LEC35 -RELATED"/>
    <property type="match status" value="1"/>
</dbReference>
<sequence length="225" mass="24991">MAASQVRDFLVTYLMPEKCYDEIFVRFHFHVPCLKFALNRIVSFWIILDTFLAQLPQLLKILWRGSAEGISLFSVLLQLYAFSCPVVYAVAHNFPLFAWAERVLMLVQTAAIVLLILYHRGETLKGQHLSGNSQDHKPFRLLTCEKGENLTLTCCFQALQALTNHRNGHTGQLSTVSVFLSCAGSLGVAFVSLLSLTLSASLSCVLLAQVICSSSSFATDAKKKE</sequence>
<evidence type="ECO:0000256" key="5">
    <source>
        <dbReference type="ARBA" id="ARBA00022989"/>
    </source>
</evidence>
<dbReference type="InterPro" id="IPR006603">
    <property type="entry name" value="PQ-loop_rpt"/>
</dbReference>
<dbReference type="AlphaFoldDB" id="A0A672JUA9"/>
<feature type="transmembrane region" description="Helical" evidence="8">
    <location>
        <begin position="97"/>
        <end position="118"/>
    </location>
</feature>
<dbReference type="Ensembl" id="ENSSFAT00005058466.1">
    <property type="protein sequence ID" value="ENSSFAP00005056747.1"/>
    <property type="gene ID" value="ENSSFAG00005026806.1"/>
</dbReference>
<evidence type="ECO:0000313" key="10">
    <source>
        <dbReference type="Proteomes" id="UP000472267"/>
    </source>
</evidence>
<keyword evidence="3 8" id="KW-0812">Transmembrane</keyword>
<comment type="subcellular location">
    <subcellularLocation>
        <location evidence="1">Membrane</location>
        <topology evidence="1">Multi-pass membrane protein</topology>
    </subcellularLocation>
</comment>
<keyword evidence="5 8" id="KW-1133">Transmembrane helix</keyword>
<dbReference type="PANTHER" id="PTHR12226:SF2">
    <property type="entry name" value="MANNOSE-P-DOLICHOL UTILIZATION DEFECT 1 PROTEIN"/>
    <property type="match status" value="1"/>
</dbReference>
<reference evidence="9" key="1">
    <citation type="submission" date="2019-06" db="EMBL/GenBank/DDBJ databases">
        <authorList>
            <consortium name="Wellcome Sanger Institute Data Sharing"/>
        </authorList>
    </citation>
    <scope>NUCLEOTIDE SEQUENCE [LARGE SCALE GENOMIC DNA]</scope>
</reference>
<dbReference type="Gene3D" id="1.20.1280.290">
    <property type="match status" value="1"/>
</dbReference>
<keyword evidence="10" id="KW-1185">Reference proteome</keyword>
<feature type="transmembrane region" description="Helical" evidence="8">
    <location>
        <begin position="173"/>
        <end position="194"/>
    </location>
</feature>
<evidence type="ECO:0000256" key="1">
    <source>
        <dbReference type="ARBA" id="ARBA00004141"/>
    </source>
</evidence>
<evidence type="ECO:0000313" key="9">
    <source>
        <dbReference type="Ensembl" id="ENSSFAP00005056747.1"/>
    </source>
</evidence>
<organism evidence="9 10">
    <name type="scientific">Salarias fasciatus</name>
    <name type="common">Jewelled blenny</name>
    <name type="synonym">Blennius fasciatus</name>
    <dbReference type="NCBI Taxonomy" id="181472"/>
    <lineage>
        <taxon>Eukaryota</taxon>
        <taxon>Metazoa</taxon>
        <taxon>Chordata</taxon>
        <taxon>Craniata</taxon>
        <taxon>Vertebrata</taxon>
        <taxon>Euteleostomi</taxon>
        <taxon>Actinopterygii</taxon>
        <taxon>Neopterygii</taxon>
        <taxon>Teleostei</taxon>
        <taxon>Neoteleostei</taxon>
        <taxon>Acanthomorphata</taxon>
        <taxon>Ovalentaria</taxon>
        <taxon>Blenniimorphae</taxon>
        <taxon>Blenniiformes</taxon>
        <taxon>Blennioidei</taxon>
        <taxon>Blenniidae</taxon>
        <taxon>Salariinae</taxon>
        <taxon>Salarias</taxon>
    </lineage>
</organism>
<dbReference type="Pfam" id="PF04193">
    <property type="entry name" value="PQ-loop"/>
    <property type="match status" value="1"/>
</dbReference>
<dbReference type="GO" id="GO:0009312">
    <property type="term" value="P:oligosaccharide biosynthetic process"/>
    <property type="evidence" value="ECO:0007669"/>
    <property type="project" value="TreeGrafter"/>
</dbReference>
<dbReference type="SMART" id="SM00679">
    <property type="entry name" value="CTNS"/>
    <property type="match status" value="2"/>
</dbReference>
<name>A0A672JUA9_SALFA</name>
<comment type="similarity">
    <text evidence="7">Belongs to the MPDU1 (TC 2.A.43.3) family.</text>
</comment>
<gene>
    <name evidence="9" type="primary">LOC115395605</name>
</gene>
<reference evidence="9" key="2">
    <citation type="submission" date="2025-08" db="UniProtKB">
        <authorList>
            <consortium name="Ensembl"/>
        </authorList>
    </citation>
    <scope>IDENTIFICATION</scope>
</reference>
<proteinExistence type="inferred from homology"/>
<evidence type="ECO:0000256" key="3">
    <source>
        <dbReference type="ARBA" id="ARBA00022692"/>
    </source>
</evidence>
<evidence type="ECO:0000256" key="8">
    <source>
        <dbReference type="SAM" id="Phobius"/>
    </source>
</evidence>
<dbReference type="InterPro" id="IPR016817">
    <property type="entry name" value="MannP-dilichol_defect-1"/>
</dbReference>
<dbReference type="GO" id="GO:0016020">
    <property type="term" value="C:membrane"/>
    <property type="evidence" value="ECO:0007669"/>
    <property type="project" value="UniProtKB-SubCell"/>
</dbReference>
<feature type="transmembrane region" description="Helical" evidence="8">
    <location>
        <begin position="70"/>
        <end position="91"/>
    </location>
</feature>
<reference evidence="9" key="3">
    <citation type="submission" date="2025-09" db="UniProtKB">
        <authorList>
            <consortium name="Ensembl"/>
        </authorList>
    </citation>
    <scope>IDENTIFICATION</scope>
</reference>
<accession>A0A672JUA9</accession>
<keyword evidence="4" id="KW-0677">Repeat</keyword>
<protein>
    <submittedName>
        <fullName evidence="9">Mannose-P-dolichol utilization defect 1a</fullName>
    </submittedName>
</protein>
<evidence type="ECO:0000256" key="7">
    <source>
        <dbReference type="ARBA" id="ARBA00038475"/>
    </source>
</evidence>
<evidence type="ECO:0000256" key="4">
    <source>
        <dbReference type="ARBA" id="ARBA00022737"/>
    </source>
</evidence>
<keyword evidence="2" id="KW-0813">Transport</keyword>
<dbReference type="Proteomes" id="UP000472267">
    <property type="component" value="Chromosome 10"/>
</dbReference>